<dbReference type="KEGG" id="ebm:SG0102_06210"/>
<dbReference type="InParanoid" id="A0A3G9J3G9"/>
<sequence>MRLKHNAFGLVFFILIFALLTGGLISMNASTKAHTKTSLEQALQRGVMEYYILNGYYPSSLKELKTVYPLTYDKKEYKITMHYQNKSTLPHFTVVEK</sequence>
<keyword evidence="2" id="KW-1185">Reference proteome</keyword>
<dbReference type="Proteomes" id="UP000268059">
    <property type="component" value="Chromosome"/>
</dbReference>
<name>A0A3G9J3G9_9FIRM</name>
<evidence type="ECO:0000313" key="2">
    <source>
        <dbReference type="Proteomes" id="UP000268059"/>
    </source>
</evidence>
<dbReference type="AlphaFoldDB" id="A0A3G9J3G9"/>
<dbReference type="RefSeq" id="WP_125118613.1">
    <property type="nucleotide sequence ID" value="NZ_AP019309.1"/>
</dbReference>
<dbReference type="EMBL" id="AP019309">
    <property type="protein sequence ID" value="BBH25687.1"/>
    <property type="molecule type" value="Genomic_DNA"/>
</dbReference>
<protein>
    <submittedName>
        <fullName evidence="1">Uncharacterized protein</fullName>
    </submittedName>
</protein>
<evidence type="ECO:0000313" key="1">
    <source>
        <dbReference type="EMBL" id="BBH25687.1"/>
    </source>
</evidence>
<dbReference type="OrthoDB" id="9815367at2"/>
<accession>A0A3G9J3G9</accession>
<gene>
    <name evidence="1" type="ORF">SG0102_06210</name>
</gene>
<proteinExistence type="predicted"/>
<reference evidence="1 2" key="1">
    <citation type="submission" date="2018-11" db="EMBL/GenBank/DDBJ databases">
        <title>Novel Erysipelotrichaceae bacterium isolated from small intestine of a swine.</title>
        <authorList>
            <person name="Kim J.S."/>
            <person name="Choe H."/>
            <person name="Lee Y.R."/>
            <person name="Kim K.M."/>
            <person name="Park D.S."/>
        </authorList>
    </citation>
    <scope>NUCLEOTIDE SEQUENCE [LARGE SCALE GENOMIC DNA]</scope>
    <source>
        <strain evidence="1 2">SG0102</strain>
    </source>
</reference>
<organism evidence="1 2">
    <name type="scientific">Intestinibaculum porci</name>
    <dbReference type="NCBI Taxonomy" id="2487118"/>
    <lineage>
        <taxon>Bacteria</taxon>
        <taxon>Bacillati</taxon>
        <taxon>Bacillota</taxon>
        <taxon>Erysipelotrichia</taxon>
        <taxon>Erysipelotrichales</taxon>
        <taxon>Erysipelotrichaceae</taxon>
        <taxon>Intestinibaculum</taxon>
    </lineage>
</organism>